<feature type="domain" description="PiggyBac transposable element-derived protein" evidence="2">
    <location>
        <begin position="87"/>
        <end position="138"/>
    </location>
</feature>
<evidence type="ECO:0000256" key="1">
    <source>
        <dbReference type="SAM" id="MobiDB-lite"/>
    </source>
</evidence>
<dbReference type="AlphaFoldDB" id="A0A016WXF2"/>
<accession>A0A016WXF2</accession>
<gene>
    <name evidence="3" type="primary">Acey_s0464.g1930</name>
    <name evidence="3" type="ORF">Y032_0464g1930</name>
</gene>
<protein>
    <recommendedName>
        <fullName evidence="2">PiggyBac transposable element-derived protein domain-containing protein</fullName>
    </recommendedName>
</protein>
<evidence type="ECO:0000313" key="3">
    <source>
        <dbReference type="EMBL" id="EYC44345.1"/>
    </source>
</evidence>
<sequence>MSDSELELLESSFEGLANDDDDYEGMGADIPLVVPLEDSSDDEDGDGDQSDDNDSDGWTEEVTAHDKWVLNECSGISDDVLENCKEPFHHLFSNDDVLNLIVQETNKYAQAKDPRNWEDTDKAEIRKFVGFCLQMGNV</sequence>
<organism evidence="3 4">
    <name type="scientific">Ancylostoma ceylanicum</name>
    <dbReference type="NCBI Taxonomy" id="53326"/>
    <lineage>
        <taxon>Eukaryota</taxon>
        <taxon>Metazoa</taxon>
        <taxon>Ecdysozoa</taxon>
        <taxon>Nematoda</taxon>
        <taxon>Chromadorea</taxon>
        <taxon>Rhabditida</taxon>
        <taxon>Rhabditina</taxon>
        <taxon>Rhabditomorpha</taxon>
        <taxon>Strongyloidea</taxon>
        <taxon>Ancylostomatidae</taxon>
        <taxon>Ancylostomatinae</taxon>
        <taxon>Ancylostoma</taxon>
    </lineage>
</organism>
<comment type="caution">
    <text evidence="3">The sequence shown here is derived from an EMBL/GenBank/DDBJ whole genome shotgun (WGS) entry which is preliminary data.</text>
</comment>
<proteinExistence type="predicted"/>
<feature type="compositionally biased region" description="Acidic residues" evidence="1">
    <location>
        <begin position="38"/>
        <end position="59"/>
    </location>
</feature>
<reference evidence="4" key="1">
    <citation type="journal article" date="2015" name="Nat. Genet.">
        <title>The genome and transcriptome of the zoonotic hookworm Ancylostoma ceylanicum identify infection-specific gene families.</title>
        <authorList>
            <person name="Schwarz E.M."/>
            <person name="Hu Y."/>
            <person name="Antoshechkin I."/>
            <person name="Miller M.M."/>
            <person name="Sternberg P.W."/>
            <person name="Aroian R.V."/>
        </authorList>
    </citation>
    <scope>NUCLEOTIDE SEQUENCE</scope>
    <source>
        <strain evidence="4">HY135</strain>
    </source>
</reference>
<evidence type="ECO:0000313" key="4">
    <source>
        <dbReference type="Proteomes" id="UP000024635"/>
    </source>
</evidence>
<name>A0A016WXF2_9BILA</name>
<dbReference type="InterPro" id="IPR029526">
    <property type="entry name" value="PGBD"/>
</dbReference>
<feature type="region of interest" description="Disordered" evidence="1">
    <location>
        <begin position="1"/>
        <end position="61"/>
    </location>
</feature>
<keyword evidence="4" id="KW-1185">Reference proteome</keyword>
<dbReference type="Proteomes" id="UP000024635">
    <property type="component" value="Unassembled WGS sequence"/>
</dbReference>
<dbReference type="EMBL" id="JARK01000064">
    <property type="protein sequence ID" value="EYC44345.1"/>
    <property type="molecule type" value="Genomic_DNA"/>
</dbReference>
<dbReference type="Pfam" id="PF13843">
    <property type="entry name" value="DDE_Tnp_1_7"/>
    <property type="match status" value="1"/>
</dbReference>
<evidence type="ECO:0000259" key="2">
    <source>
        <dbReference type="Pfam" id="PF13843"/>
    </source>
</evidence>
<dbReference type="OrthoDB" id="5875880at2759"/>